<keyword evidence="2" id="KW-1185">Reference proteome</keyword>
<name>A0A7W9WD88_9BACT</name>
<evidence type="ECO:0000313" key="2">
    <source>
        <dbReference type="Proteomes" id="UP000532746"/>
    </source>
</evidence>
<dbReference type="RefSeq" id="WP_183404930.1">
    <property type="nucleotide sequence ID" value="NZ_JACHGG010000006.1"/>
</dbReference>
<dbReference type="AlphaFoldDB" id="A0A7W9WD88"/>
<dbReference type="EMBL" id="JACHGG010000006">
    <property type="protein sequence ID" value="MBB6060878.1"/>
    <property type="molecule type" value="Genomic_DNA"/>
</dbReference>
<accession>A0A7W9WD88</accession>
<evidence type="ECO:0008006" key="3">
    <source>
        <dbReference type="Google" id="ProtNLM"/>
    </source>
</evidence>
<organism evidence="1 2">
    <name type="scientific">Hymenobacter luteus</name>
    <dbReference type="NCBI Taxonomy" id="1411122"/>
    <lineage>
        <taxon>Bacteria</taxon>
        <taxon>Pseudomonadati</taxon>
        <taxon>Bacteroidota</taxon>
        <taxon>Cytophagia</taxon>
        <taxon>Cytophagales</taxon>
        <taxon>Hymenobacteraceae</taxon>
        <taxon>Hymenobacter</taxon>
    </lineage>
</organism>
<dbReference type="PROSITE" id="PS51257">
    <property type="entry name" value="PROKAR_LIPOPROTEIN"/>
    <property type="match status" value="1"/>
</dbReference>
<sequence length="51" mass="5354">MKKVLLFVGLIGLGLGSCNKKSQCPAYSSTKDASRISSTITAQHSAAAERQ</sequence>
<comment type="caution">
    <text evidence="1">The sequence shown here is derived from an EMBL/GenBank/DDBJ whole genome shotgun (WGS) entry which is preliminary data.</text>
</comment>
<protein>
    <recommendedName>
        <fullName evidence="3">Lipoprotein</fullName>
    </recommendedName>
</protein>
<proteinExistence type="predicted"/>
<gene>
    <name evidence="1" type="ORF">HNQ93_003753</name>
</gene>
<dbReference type="Proteomes" id="UP000532746">
    <property type="component" value="Unassembled WGS sequence"/>
</dbReference>
<evidence type="ECO:0000313" key="1">
    <source>
        <dbReference type="EMBL" id="MBB6060878.1"/>
    </source>
</evidence>
<reference evidence="1 2" key="1">
    <citation type="submission" date="2020-08" db="EMBL/GenBank/DDBJ databases">
        <title>Genomic Encyclopedia of Type Strains, Phase IV (KMG-IV): sequencing the most valuable type-strain genomes for metagenomic binning, comparative biology and taxonomic classification.</title>
        <authorList>
            <person name="Goeker M."/>
        </authorList>
    </citation>
    <scope>NUCLEOTIDE SEQUENCE [LARGE SCALE GENOMIC DNA]</scope>
    <source>
        <strain evidence="1 2">DSM 26718</strain>
    </source>
</reference>